<name>A0AA37QCF4_9BACT</name>
<dbReference type="AlphaFoldDB" id="A0AA37QCF4"/>
<evidence type="ECO:0000313" key="3">
    <source>
        <dbReference type="Proteomes" id="UP001161325"/>
    </source>
</evidence>
<sequence length="374" mass="40664">MSPLRLATRAGLCAALVLAPLAAASAQDPLDRLELHGSLNAAYGRSDTLGVYGIPQKGTSDYRVFTLQGRFALTAKDQVVAQVFNRRLGTSPLAGAISDVTMQWAYWQHREGDVTVKVGRNPLPRGLLNEVRYIGTVLPFFRPPMELQSDAFDAIDGVVLGVRRELGKGIDLEQLAFFGGSEWRAVATTSTGTQVRVARTENMFGGQSYLTLPVANARLGLYGARYGFVQPTGRGYRSNVIASAEATVDRVKLQTEHGRITGYGPSNDNRSGYVQATVRLVDHFSVAGQQAYTNRKLYFANTAMNRMFAEVRTVGASGIVTLPGGAVAKLEHHWRRGYAFDTPVTVVASQTPTSFTFGPRRDSRYFLASVAASF</sequence>
<dbReference type="RefSeq" id="WP_284348174.1">
    <property type="nucleotide sequence ID" value="NZ_BRXS01000001.1"/>
</dbReference>
<accession>A0AA37QCF4</accession>
<reference evidence="2" key="1">
    <citation type="submission" date="2022-08" db="EMBL/GenBank/DDBJ databases">
        <title>Draft genome sequencing of Roseisolibacter agri AW1220.</title>
        <authorList>
            <person name="Tobiishi Y."/>
            <person name="Tonouchi A."/>
        </authorList>
    </citation>
    <scope>NUCLEOTIDE SEQUENCE</scope>
    <source>
        <strain evidence="2">AW1220</strain>
    </source>
</reference>
<comment type="caution">
    <text evidence="2">The sequence shown here is derived from an EMBL/GenBank/DDBJ whole genome shotgun (WGS) entry which is preliminary data.</text>
</comment>
<feature type="chain" id="PRO_5041250478" description="Porin" evidence="1">
    <location>
        <begin position="27"/>
        <end position="374"/>
    </location>
</feature>
<evidence type="ECO:0000256" key="1">
    <source>
        <dbReference type="SAM" id="SignalP"/>
    </source>
</evidence>
<organism evidence="2 3">
    <name type="scientific">Roseisolibacter agri</name>
    <dbReference type="NCBI Taxonomy" id="2014610"/>
    <lineage>
        <taxon>Bacteria</taxon>
        <taxon>Pseudomonadati</taxon>
        <taxon>Gemmatimonadota</taxon>
        <taxon>Gemmatimonadia</taxon>
        <taxon>Gemmatimonadales</taxon>
        <taxon>Gemmatimonadaceae</taxon>
        <taxon>Roseisolibacter</taxon>
    </lineage>
</organism>
<proteinExistence type="predicted"/>
<dbReference type="Proteomes" id="UP001161325">
    <property type="component" value="Unassembled WGS sequence"/>
</dbReference>
<protein>
    <recommendedName>
        <fullName evidence="4">Porin</fullName>
    </recommendedName>
</protein>
<keyword evidence="3" id="KW-1185">Reference proteome</keyword>
<dbReference type="SUPFAM" id="SSF56935">
    <property type="entry name" value="Porins"/>
    <property type="match status" value="1"/>
</dbReference>
<dbReference type="EMBL" id="BRXS01000001">
    <property type="protein sequence ID" value="GLC23730.1"/>
    <property type="molecule type" value="Genomic_DNA"/>
</dbReference>
<evidence type="ECO:0008006" key="4">
    <source>
        <dbReference type="Google" id="ProtNLM"/>
    </source>
</evidence>
<keyword evidence="1" id="KW-0732">Signal</keyword>
<gene>
    <name evidence="2" type="ORF">rosag_02430</name>
</gene>
<feature type="signal peptide" evidence="1">
    <location>
        <begin position="1"/>
        <end position="26"/>
    </location>
</feature>
<evidence type="ECO:0000313" key="2">
    <source>
        <dbReference type="EMBL" id="GLC23730.1"/>
    </source>
</evidence>